<evidence type="ECO:0000256" key="8">
    <source>
        <dbReference type="SAM" id="Phobius"/>
    </source>
</evidence>
<evidence type="ECO:0000256" key="2">
    <source>
        <dbReference type="ARBA" id="ARBA00022475"/>
    </source>
</evidence>
<proteinExistence type="inferred from homology"/>
<sequence>MKIFDKISMCMRNLWRRKMRTALTVFGVVIGTCAIVVMVSLGVGMDKAQTEMIEGMGNLTLIQVYPDYGMSEGPGGVVKEPPKLNAESVKKLRAIPGVKAATAMQYLWGDEVVFQVDERYRYRGQIIGIDIASMPALGYALADGRFPTKSEYKDAVIIGAKVPYQFVDTKRKRDNRVSPYPDQYGRVKDPFVDFSKDRLYANIGKQDDDDDRSGREKVPTGNGSYPVKVVGTLSGDDEAMNRDFDMEYAIYMDIDRVQALQKEYNKKNKVRGQTDQEYQQVYVMADSLDSVDEVQDSIKALGFQYWSLSSQREEMQKSTQTIQMILGGLAGISLLVAALGITNTMIMSIYERTREIGIMKVLGCEVGNIRSIFLMEAGCIGLLGGLVGVGISYAISFGLNFIMNNAAMSGDGSGMGGMMGGMLYGWDQGGMTQYSIIPPWLVAGAMVFAICIGLFSGFYPANRAVKISALEAIKHE</sequence>
<evidence type="ECO:0000256" key="4">
    <source>
        <dbReference type="ARBA" id="ARBA00022989"/>
    </source>
</evidence>
<evidence type="ECO:0000256" key="3">
    <source>
        <dbReference type="ARBA" id="ARBA00022692"/>
    </source>
</evidence>
<evidence type="ECO:0000256" key="6">
    <source>
        <dbReference type="ARBA" id="ARBA00038076"/>
    </source>
</evidence>
<keyword evidence="2" id="KW-1003">Cell membrane</keyword>
<evidence type="ECO:0000259" key="9">
    <source>
        <dbReference type="Pfam" id="PF02687"/>
    </source>
</evidence>
<dbReference type="InterPro" id="IPR025857">
    <property type="entry name" value="MacB_PCD"/>
</dbReference>
<dbReference type="PANTHER" id="PTHR30572">
    <property type="entry name" value="MEMBRANE COMPONENT OF TRANSPORTER-RELATED"/>
    <property type="match status" value="1"/>
</dbReference>
<protein>
    <submittedName>
        <fullName evidence="11">ABC-type lipoprotein release transport system permease subunit</fullName>
    </submittedName>
</protein>
<evidence type="ECO:0000256" key="5">
    <source>
        <dbReference type="ARBA" id="ARBA00023136"/>
    </source>
</evidence>
<feature type="transmembrane region" description="Helical" evidence="8">
    <location>
        <begin position="371"/>
        <end position="395"/>
    </location>
</feature>
<gene>
    <name evidence="11" type="ORF">EDD78_11062</name>
</gene>
<evidence type="ECO:0000313" key="12">
    <source>
        <dbReference type="Proteomes" id="UP000294682"/>
    </source>
</evidence>
<feature type="transmembrane region" description="Helical" evidence="8">
    <location>
        <begin position="324"/>
        <end position="350"/>
    </location>
</feature>
<organism evidence="11 12">
    <name type="scientific">Harryflintia acetispora</name>
    <dbReference type="NCBI Taxonomy" id="1849041"/>
    <lineage>
        <taxon>Bacteria</taxon>
        <taxon>Bacillati</taxon>
        <taxon>Bacillota</taxon>
        <taxon>Clostridia</taxon>
        <taxon>Eubacteriales</taxon>
        <taxon>Oscillospiraceae</taxon>
        <taxon>Harryflintia</taxon>
    </lineage>
</organism>
<keyword evidence="12" id="KW-1185">Reference proteome</keyword>
<dbReference type="PANTHER" id="PTHR30572:SF4">
    <property type="entry name" value="ABC TRANSPORTER PERMEASE YTRF"/>
    <property type="match status" value="1"/>
</dbReference>
<dbReference type="InterPro" id="IPR003838">
    <property type="entry name" value="ABC3_permease_C"/>
</dbReference>
<feature type="domain" description="MacB-like periplasmic core" evidence="10">
    <location>
        <begin position="21"/>
        <end position="162"/>
    </location>
</feature>
<dbReference type="RefSeq" id="WP_132084971.1">
    <property type="nucleotide sequence ID" value="NZ_SLUK01000010.1"/>
</dbReference>
<keyword evidence="5 8" id="KW-0472">Membrane</keyword>
<keyword evidence="4 8" id="KW-1133">Transmembrane helix</keyword>
<comment type="subcellular location">
    <subcellularLocation>
        <location evidence="1">Cell membrane</location>
        <topology evidence="1">Multi-pass membrane protein</topology>
    </subcellularLocation>
</comment>
<dbReference type="Proteomes" id="UP000294682">
    <property type="component" value="Unassembled WGS sequence"/>
</dbReference>
<dbReference type="EMBL" id="SLUK01000010">
    <property type="protein sequence ID" value="TCL42436.1"/>
    <property type="molecule type" value="Genomic_DNA"/>
</dbReference>
<evidence type="ECO:0000256" key="1">
    <source>
        <dbReference type="ARBA" id="ARBA00004651"/>
    </source>
</evidence>
<evidence type="ECO:0000313" key="11">
    <source>
        <dbReference type="EMBL" id="TCL42436.1"/>
    </source>
</evidence>
<keyword evidence="3 8" id="KW-0812">Transmembrane</keyword>
<dbReference type="Pfam" id="PF02687">
    <property type="entry name" value="FtsX"/>
    <property type="match status" value="1"/>
</dbReference>
<feature type="transmembrane region" description="Helical" evidence="8">
    <location>
        <begin position="440"/>
        <end position="459"/>
    </location>
</feature>
<comment type="similarity">
    <text evidence="6">Belongs to the ABC-4 integral membrane protein family.</text>
</comment>
<feature type="transmembrane region" description="Helical" evidence="8">
    <location>
        <begin position="21"/>
        <end position="43"/>
    </location>
</feature>
<evidence type="ECO:0000259" key="10">
    <source>
        <dbReference type="Pfam" id="PF12704"/>
    </source>
</evidence>
<comment type="caution">
    <text evidence="11">The sequence shown here is derived from an EMBL/GenBank/DDBJ whole genome shotgun (WGS) entry which is preliminary data.</text>
</comment>
<name>A0A9X8Y7M9_9FIRM</name>
<dbReference type="InterPro" id="IPR050250">
    <property type="entry name" value="Macrolide_Exporter_MacB"/>
</dbReference>
<dbReference type="AlphaFoldDB" id="A0A9X8Y7M9"/>
<dbReference type="GO" id="GO:0022857">
    <property type="term" value="F:transmembrane transporter activity"/>
    <property type="evidence" value="ECO:0007669"/>
    <property type="project" value="TreeGrafter"/>
</dbReference>
<evidence type="ECO:0000256" key="7">
    <source>
        <dbReference type="SAM" id="MobiDB-lite"/>
    </source>
</evidence>
<feature type="region of interest" description="Disordered" evidence="7">
    <location>
        <begin position="203"/>
        <end position="230"/>
    </location>
</feature>
<keyword evidence="11" id="KW-0449">Lipoprotein</keyword>
<accession>A0A9X8Y7M9</accession>
<reference evidence="11 12" key="1">
    <citation type="submission" date="2019-03" db="EMBL/GenBank/DDBJ databases">
        <title>Genomic Encyclopedia of Type Strains, Phase IV (KMG-IV): sequencing the most valuable type-strain genomes for metagenomic binning, comparative biology and taxonomic classification.</title>
        <authorList>
            <person name="Goeker M."/>
        </authorList>
    </citation>
    <scope>NUCLEOTIDE SEQUENCE [LARGE SCALE GENOMIC DNA]</scope>
    <source>
        <strain evidence="11 12">DSM 100433</strain>
    </source>
</reference>
<dbReference type="Pfam" id="PF12704">
    <property type="entry name" value="MacB_PCD"/>
    <property type="match status" value="1"/>
</dbReference>
<dbReference type="GO" id="GO:0005886">
    <property type="term" value="C:plasma membrane"/>
    <property type="evidence" value="ECO:0007669"/>
    <property type="project" value="UniProtKB-SubCell"/>
</dbReference>
<feature type="domain" description="ABC3 transporter permease C-terminal" evidence="9">
    <location>
        <begin position="329"/>
        <end position="468"/>
    </location>
</feature>